<sequence>MSRVQLEVFSPGSEAAMAKRENLAQKVAEAYREGQARGFAQGAEQSAREHAEAQDQLRLQFIEALRDAQLQQVAAQQHVLQSVFPLIETFLKTLAPHLAEAGLLHEVESRLRDVLASRPDLEPVITCAPELESGIRTTLTGMSGEFTLRPDPRLTPLEARLAWDDGFDRIDFTSCLEAITLQIDEFRSVTAETPTKEEQLDVG</sequence>
<dbReference type="KEGG" id="amaq:GO499_17270"/>
<dbReference type="Proteomes" id="UP000464495">
    <property type="component" value="Chromosome"/>
</dbReference>
<dbReference type="EMBL" id="CP046620">
    <property type="protein sequence ID" value="QHQ36804.1"/>
    <property type="molecule type" value="Genomic_DNA"/>
</dbReference>
<gene>
    <name evidence="1" type="ORF">GO499_17270</name>
</gene>
<keyword evidence="2" id="KW-1185">Reference proteome</keyword>
<evidence type="ECO:0000313" key="2">
    <source>
        <dbReference type="Proteomes" id="UP000464495"/>
    </source>
</evidence>
<organism evidence="1 2">
    <name type="scientific">Algicella marina</name>
    <dbReference type="NCBI Taxonomy" id="2683284"/>
    <lineage>
        <taxon>Bacteria</taxon>
        <taxon>Pseudomonadati</taxon>
        <taxon>Pseudomonadota</taxon>
        <taxon>Alphaproteobacteria</taxon>
        <taxon>Rhodobacterales</taxon>
        <taxon>Paracoccaceae</taxon>
        <taxon>Algicella</taxon>
    </lineage>
</organism>
<name>A0A6P1T1L2_9RHOB</name>
<accession>A0A6P1T1L2</accession>
<evidence type="ECO:0000313" key="1">
    <source>
        <dbReference type="EMBL" id="QHQ36804.1"/>
    </source>
</evidence>
<evidence type="ECO:0008006" key="3">
    <source>
        <dbReference type="Google" id="ProtNLM"/>
    </source>
</evidence>
<reference evidence="1 2" key="1">
    <citation type="submission" date="2019-12" db="EMBL/GenBank/DDBJ databases">
        <title>Complete genome sequence of Algicella marina strain 9Alg 56(T) isolated from the red alga Tichocarpus crinitus.</title>
        <authorList>
            <person name="Kim S.-G."/>
            <person name="Nedashkovskaya O.I."/>
        </authorList>
    </citation>
    <scope>NUCLEOTIDE SEQUENCE [LARGE SCALE GENOMIC DNA]</scope>
    <source>
        <strain evidence="1 2">9Alg 56</strain>
    </source>
</reference>
<dbReference type="AlphaFoldDB" id="A0A6P1T1L2"/>
<dbReference type="RefSeq" id="WP_161863347.1">
    <property type="nucleotide sequence ID" value="NZ_CP046620.1"/>
</dbReference>
<proteinExistence type="predicted"/>
<protein>
    <recommendedName>
        <fullName evidence="3">Flagellar assembly protein FliH/Type III secretion system HrpE domain-containing protein</fullName>
    </recommendedName>
</protein>